<dbReference type="AlphaFoldDB" id="A0AAJ3HVC4"/>
<evidence type="ECO:0000256" key="8">
    <source>
        <dbReference type="SAM" id="Phobius"/>
    </source>
</evidence>
<dbReference type="Gene3D" id="1.20.1720.10">
    <property type="entry name" value="Multidrug resistance protein D"/>
    <property type="match status" value="1"/>
</dbReference>
<evidence type="ECO:0000259" key="9">
    <source>
        <dbReference type="PROSITE" id="PS50850"/>
    </source>
</evidence>
<feature type="transmembrane region" description="Helical" evidence="8">
    <location>
        <begin position="393"/>
        <end position="416"/>
    </location>
</feature>
<feature type="transmembrane region" description="Helical" evidence="8">
    <location>
        <begin position="225"/>
        <end position="242"/>
    </location>
</feature>
<feature type="domain" description="Major facilitator superfamily (MFS) profile" evidence="9">
    <location>
        <begin position="11"/>
        <end position="454"/>
    </location>
</feature>
<dbReference type="InterPro" id="IPR020846">
    <property type="entry name" value="MFS_dom"/>
</dbReference>
<dbReference type="InterPro" id="IPR036259">
    <property type="entry name" value="MFS_trans_sf"/>
</dbReference>
<feature type="transmembrane region" description="Helical" evidence="8">
    <location>
        <begin position="135"/>
        <end position="157"/>
    </location>
</feature>
<keyword evidence="6 8" id="KW-1133">Transmembrane helix</keyword>
<dbReference type="CDD" id="cd17503">
    <property type="entry name" value="MFS_LmrB_MDR_like"/>
    <property type="match status" value="1"/>
</dbReference>
<organism evidence="10 11">
    <name type="scientific">Proteus hauseri ATCC 700826</name>
    <dbReference type="NCBI Taxonomy" id="1354271"/>
    <lineage>
        <taxon>Bacteria</taxon>
        <taxon>Pseudomonadati</taxon>
        <taxon>Pseudomonadota</taxon>
        <taxon>Gammaproteobacteria</taxon>
        <taxon>Enterobacterales</taxon>
        <taxon>Morganellaceae</taxon>
        <taxon>Proteus</taxon>
    </lineage>
</organism>
<keyword evidence="2" id="KW-0813">Transport</keyword>
<evidence type="ECO:0000256" key="7">
    <source>
        <dbReference type="ARBA" id="ARBA00023136"/>
    </source>
</evidence>
<feature type="transmembrane region" description="Helical" evidence="8">
    <location>
        <begin position="428"/>
        <end position="449"/>
    </location>
</feature>
<evidence type="ECO:0000256" key="2">
    <source>
        <dbReference type="ARBA" id="ARBA00022448"/>
    </source>
</evidence>
<keyword evidence="3" id="KW-1003">Cell membrane</keyword>
<dbReference type="FunFam" id="1.20.1720.10:FF:000001">
    <property type="entry name" value="Putative multidrug resistance protein MdtD"/>
    <property type="match status" value="1"/>
</dbReference>
<feature type="transmembrane region" description="Helical" evidence="8">
    <location>
        <begin position="352"/>
        <end position="372"/>
    </location>
</feature>
<evidence type="ECO:0000313" key="10">
    <source>
        <dbReference type="EMBL" id="OAT50605.1"/>
    </source>
</evidence>
<dbReference type="Pfam" id="PF07690">
    <property type="entry name" value="MFS_1"/>
    <property type="match status" value="1"/>
</dbReference>
<dbReference type="NCBIfam" id="NF007799">
    <property type="entry name" value="PRK10504.1"/>
    <property type="match status" value="1"/>
</dbReference>
<dbReference type="Proteomes" id="UP000078250">
    <property type="component" value="Unassembled WGS sequence"/>
</dbReference>
<keyword evidence="5 8" id="KW-0812">Transmembrane</keyword>
<keyword evidence="4" id="KW-0997">Cell inner membrane</keyword>
<dbReference type="GO" id="GO:0005886">
    <property type="term" value="C:plasma membrane"/>
    <property type="evidence" value="ECO:0007669"/>
    <property type="project" value="UniProtKB-SubCell"/>
</dbReference>
<feature type="transmembrane region" description="Helical" evidence="8">
    <location>
        <begin position="329"/>
        <end position="346"/>
    </location>
</feature>
<evidence type="ECO:0000256" key="5">
    <source>
        <dbReference type="ARBA" id="ARBA00022692"/>
    </source>
</evidence>
<dbReference type="PROSITE" id="PS50850">
    <property type="entry name" value="MFS"/>
    <property type="match status" value="1"/>
</dbReference>
<dbReference type="NCBIfam" id="TIGR00711">
    <property type="entry name" value="efflux_EmrB"/>
    <property type="match status" value="1"/>
</dbReference>
<dbReference type="FunFam" id="1.20.1250.20:FF:000021">
    <property type="entry name" value="Putative multidrug resistance protein MdtD"/>
    <property type="match status" value="1"/>
</dbReference>
<feature type="transmembrane region" description="Helical" evidence="8">
    <location>
        <begin position="263"/>
        <end position="284"/>
    </location>
</feature>
<feature type="transmembrane region" description="Helical" evidence="8">
    <location>
        <begin position="163"/>
        <end position="182"/>
    </location>
</feature>
<dbReference type="InterPro" id="IPR011701">
    <property type="entry name" value="MFS"/>
</dbReference>
<dbReference type="PRINTS" id="PR01036">
    <property type="entry name" value="TCRTETB"/>
</dbReference>
<evidence type="ECO:0000313" key="11">
    <source>
        <dbReference type="Proteomes" id="UP000078250"/>
    </source>
</evidence>
<gene>
    <name evidence="10" type="ORF">M997_0280</name>
</gene>
<dbReference type="Gene3D" id="1.20.1250.20">
    <property type="entry name" value="MFS general substrate transporter like domains"/>
    <property type="match status" value="1"/>
</dbReference>
<dbReference type="SUPFAM" id="SSF103473">
    <property type="entry name" value="MFS general substrate transporter"/>
    <property type="match status" value="1"/>
</dbReference>
<feature type="transmembrane region" description="Helical" evidence="8">
    <location>
        <begin position="77"/>
        <end position="96"/>
    </location>
</feature>
<reference evidence="10 11" key="1">
    <citation type="submission" date="2016-04" db="EMBL/GenBank/DDBJ databases">
        <title>ATOL: Assembling a taxonomically balanced genome-scale reconstruction of the evolutionary history of the Enterobacteriaceae.</title>
        <authorList>
            <person name="Plunkett G.III."/>
            <person name="Neeno-Eckwall E.C."/>
            <person name="Glasner J.D."/>
            <person name="Perna N.T."/>
        </authorList>
    </citation>
    <scope>NUCLEOTIDE SEQUENCE [LARGE SCALE GENOMIC DNA]</scope>
    <source>
        <strain evidence="10 11">ATCC 700826</strain>
    </source>
</reference>
<feature type="transmembrane region" description="Helical" evidence="8">
    <location>
        <begin position="102"/>
        <end position="123"/>
    </location>
</feature>
<keyword evidence="11" id="KW-1185">Reference proteome</keyword>
<evidence type="ECO:0000256" key="4">
    <source>
        <dbReference type="ARBA" id="ARBA00022519"/>
    </source>
</evidence>
<dbReference type="RefSeq" id="WP_064718336.1">
    <property type="nucleotide sequence ID" value="NZ_LXEV01000005.1"/>
</dbReference>
<comment type="caution">
    <text evidence="10">The sequence shown here is derived from an EMBL/GenBank/DDBJ whole genome shotgun (WGS) entry which is preliminary data.</text>
</comment>
<keyword evidence="7 8" id="KW-0472">Membrane</keyword>
<evidence type="ECO:0000256" key="3">
    <source>
        <dbReference type="ARBA" id="ARBA00022475"/>
    </source>
</evidence>
<evidence type="ECO:0000256" key="6">
    <source>
        <dbReference type="ARBA" id="ARBA00022989"/>
    </source>
</evidence>
<dbReference type="InterPro" id="IPR004638">
    <property type="entry name" value="EmrB-like"/>
</dbReference>
<dbReference type="EMBL" id="LXEV01000005">
    <property type="protein sequence ID" value="OAT50605.1"/>
    <property type="molecule type" value="Genomic_DNA"/>
</dbReference>
<comment type="subcellular location">
    <subcellularLocation>
        <location evidence="1">Cell inner membrane</location>
        <topology evidence="1">Multi-pass membrane protein</topology>
    </subcellularLocation>
</comment>
<sequence>MFKSAKNMSGLPWIAAMAFFMQALDATILNTALPDIARSLNHSPLAMQSAVISYTLTVALLIPVSGWLADRFGTRKIFIIAVSLFSIGSLFCALSPNLTSLVISRILQGIGGAMMMPVARLALLRAYPRSELLPILNFVTMPGLVGPIAGPLLGGVLVTYASWHWIFIINIPIGLLGIFYAIKHMPDFTMPKRKFDLLGFIFFGFGLVMLSVSLDLFGDKAISRYVPIAVILGGFFLLILYINHARHHQQPLIPLNIFKTRTFSVGIAGNIATRLGTGCIPFLMPLMLQVGFGYPAIVSGMMMAPMALGSIFAKSFVTHILVKFSYRRTLFAITIIIGLMIAQFSLQSPGMSIYYLVLPLFLLGVFMSIQFTSMNTISLADLTDNNASSGNSVLAVTQQLAISFGIAVSASILGYFDTENVGTTVDNFHYTFITVGVITLLSSFVFLLLDKHDGDNLTNKKRKNNFLNKAK</sequence>
<proteinExistence type="predicted"/>
<feature type="transmembrane region" description="Helical" evidence="8">
    <location>
        <begin position="194"/>
        <end position="213"/>
    </location>
</feature>
<feature type="transmembrane region" description="Helical" evidence="8">
    <location>
        <begin position="296"/>
        <end position="317"/>
    </location>
</feature>
<accession>A0AAJ3HVC4</accession>
<dbReference type="PANTHER" id="PTHR42718:SF46">
    <property type="entry name" value="BLR6921 PROTEIN"/>
    <property type="match status" value="1"/>
</dbReference>
<feature type="transmembrane region" description="Helical" evidence="8">
    <location>
        <begin position="50"/>
        <end position="70"/>
    </location>
</feature>
<dbReference type="PANTHER" id="PTHR42718">
    <property type="entry name" value="MAJOR FACILITATOR SUPERFAMILY MULTIDRUG TRANSPORTER MFSC"/>
    <property type="match status" value="1"/>
</dbReference>
<protein>
    <submittedName>
        <fullName evidence="10">Major facilitator superfamily permease</fullName>
    </submittedName>
</protein>
<evidence type="ECO:0000256" key="1">
    <source>
        <dbReference type="ARBA" id="ARBA00004429"/>
    </source>
</evidence>
<name>A0AAJ3HVC4_PROHU</name>
<dbReference type="GO" id="GO:0022857">
    <property type="term" value="F:transmembrane transporter activity"/>
    <property type="evidence" value="ECO:0007669"/>
    <property type="project" value="InterPro"/>
</dbReference>